<comment type="caution">
    <text evidence="1">The sequence shown here is derived from an EMBL/GenBank/DDBJ whole genome shotgun (WGS) entry which is preliminary data.</text>
</comment>
<name>A0ACB1A5Q5_MELEN</name>
<accession>A0ACB1A5Q5</accession>
<gene>
    <name evidence="1" type="ORF">MENTE1834_LOCUS32935</name>
</gene>
<reference evidence="1" key="1">
    <citation type="submission" date="2023-11" db="EMBL/GenBank/DDBJ databases">
        <authorList>
            <person name="Poullet M."/>
        </authorList>
    </citation>
    <scope>NUCLEOTIDE SEQUENCE</scope>
    <source>
        <strain evidence="1">E1834</strain>
    </source>
</reference>
<proteinExistence type="predicted"/>
<evidence type="ECO:0000313" key="2">
    <source>
        <dbReference type="Proteomes" id="UP001497535"/>
    </source>
</evidence>
<sequence>MSANIFNKKNFLIFNFRIKYNECSGDRRIWTVENWAQDVTQKLQKQQEEKNKIMAVCVSASAQAFLRSVWYKPELINGIEGLLLISPGVGMQVDNYIRRVFPLEEQKLLKSGYAVEHPTTNDEFSGQIRVDLKSLEDYAQIVPLSNSLALLDKIKSDDKAILQAACGHLINDDSIIIRALDSLLEAIQNKNEKYLIATQKG</sequence>
<keyword evidence="2" id="KW-1185">Reference proteome</keyword>
<organism evidence="1 2">
    <name type="scientific">Meloidogyne enterolobii</name>
    <name type="common">Root-knot nematode worm</name>
    <name type="synonym">Meloidogyne mayaguensis</name>
    <dbReference type="NCBI Taxonomy" id="390850"/>
    <lineage>
        <taxon>Eukaryota</taxon>
        <taxon>Metazoa</taxon>
        <taxon>Ecdysozoa</taxon>
        <taxon>Nematoda</taxon>
        <taxon>Chromadorea</taxon>
        <taxon>Rhabditida</taxon>
        <taxon>Tylenchina</taxon>
        <taxon>Tylenchomorpha</taxon>
        <taxon>Tylenchoidea</taxon>
        <taxon>Meloidogynidae</taxon>
        <taxon>Meloidogyninae</taxon>
        <taxon>Meloidogyne</taxon>
    </lineage>
</organism>
<evidence type="ECO:0000313" key="1">
    <source>
        <dbReference type="EMBL" id="CAK5085480.1"/>
    </source>
</evidence>
<dbReference type="EMBL" id="CAVMJV010000057">
    <property type="protein sequence ID" value="CAK5085480.1"/>
    <property type="molecule type" value="Genomic_DNA"/>
</dbReference>
<protein>
    <submittedName>
        <fullName evidence="1">Uncharacterized protein</fullName>
    </submittedName>
</protein>
<dbReference type="Proteomes" id="UP001497535">
    <property type="component" value="Unassembled WGS sequence"/>
</dbReference>